<dbReference type="SUPFAM" id="SSF52507">
    <property type="entry name" value="Homo-oligomeric flavin-containing Cys decarboxylases, HFCD"/>
    <property type="match status" value="1"/>
</dbReference>
<accession>A0AAD4CL77</accession>
<dbReference type="PANTHER" id="PTHR43374">
    <property type="entry name" value="FLAVIN PRENYLTRANSFERASE"/>
    <property type="match status" value="1"/>
</dbReference>
<dbReference type="PANTHER" id="PTHR43374:SF1">
    <property type="entry name" value="FLAVIN PRENYLTRANSFERASE PAD1, MITOCHONDRIAL"/>
    <property type="match status" value="1"/>
</dbReference>
<feature type="binding site" evidence="6">
    <location>
        <position position="173"/>
    </location>
    <ligand>
        <name>FMN</name>
        <dbReference type="ChEBI" id="CHEBI:58210"/>
    </ligand>
</feature>
<feature type="binding site" evidence="6">
    <location>
        <begin position="61"/>
        <end position="63"/>
    </location>
    <ligand>
        <name>FMN</name>
        <dbReference type="ChEBI" id="CHEBI:58210"/>
    </ligand>
</feature>
<evidence type="ECO:0000259" key="7">
    <source>
        <dbReference type="Pfam" id="PF02441"/>
    </source>
</evidence>
<sequence>MFRPCLHRPPLPASLRIIPIHRTKSHRASFFSATACASQLQHHPPVAPASRPKRIVIGITGATGSVYAIRLLQILRDLEIESHLIISKWALATLKYETGHSEATVRALAHASYAPRDMSATIASGSFAHDGMIIVPCSMKTLAAVRMGFCDELIARAADVSLKEDRRLVLAVRETPLTEIHLDNMLALRRMGAVIFPPVPAFYTRPKEIGDLVEQSVGRMLDALGLATEGFPRWRGFEWEVQRRERDALQMEERERQRVGYSCS</sequence>
<dbReference type="GO" id="GO:0005739">
    <property type="term" value="C:mitochondrion"/>
    <property type="evidence" value="ECO:0007669"/>
    <property type="project" value="UniProtKB-SubCell"/>
</dbReference>
<evidence type="ECO:0000313" key="9">
    <source>
        <dbReference type="Proteomes" id="UP001194746"/>
    </source>
</evidence>
<comment type="function">
    <text evidence="6">Flavin prenyltransferase that catalyzes the synthesis of the prenylated FMN cofactor (prenyl-FMN) for the ferulic acid decarboxylase FDC1. The prenyltransferase is metal-independent and links a dimethylallyl moiety from dimethylallyl monophosphate (DMAP) to the flavin N5 and C6 atoms of FMN.</text>
</comment>
<dbReference type="EMBL" id="VCAU01000049">
    <property type="protein sequence ID" value="KAF9888278.1"/>
    <property type="molecule type" value="Genomic_DNA"/>
</dbReference>
<feature type="binding site" evidence="6">
    <location>
        <position position="219"/>
    </location>
    <ligand>
        <name>dimethylallyl phosphate</name>
        <dbReference type="ChEBI" id="CHEBI:88052"/>
    </ligand>
</feature>
<feature type="domain" description="Flavoprotein" evidence="7">
    <location>
        <begin position="53"/>
        <end position="223"/>
    </location>
</feature>
<dbReference type="HAMAP" id="MF_01984">
    <property type="entry name" value="ubiX_pad"/>
    <property type="match status" value="1"/>
</dbReference>
<reference evidence="8" key="2">
    <citation type="submission" date="2020-02" db="EMBL/GenBank/DDBJ databases">
        <authorList>
            <person name="Gilchrist C.L.M."/>
            <person name="Chooi Y.-H."/>
        </authorList>
    </citation>
    <scope>NUCLEOTIDE SEQUENCE</scope>
    <source>
        <strain evidence="8">MST-FP2251</strain>
    </source>
</reference>
<dbReference type="GO" id="GO:0106141">
    <property type="term" value="F:flavin prenyltransferase activity"/>
    <property type="evidence" value="ECO:0007669"/>
    <property type="project" value="UniProtKB-EC"/>
</dbReference>
<keyword evidence="2 6" id="KW-0285">Flavoprotein</keyword>
<feature type="binding site" evidence="6">
    <location>
        <position position="203"/>
    </location>
    <ligand>
        <name>dimethylallyl phosphate</name>
        <dbReference type="ChEBI" id="CHEBI:88052"/>
    </ligand>
</feature>
<comment type="subunit">
    <text evidence="6">Oligomer.</text>
</comment>
<comment type="catalytic activity">
    <reaction evidence="6">
        <text>dimethylallyl phosphate + FMNH2 = prenylated FMNH2 + phosphate</text>
        <dbReference type="Rhea" id="RHEA:37743"/>
        <dbReference type="ChEBI" id="CHEBI:43474"/>
        <dbReference type="ChEBI" id="CHEBI:57618"/>
        <dbReference type="ChEBI" id="CHEBI:87467"/>
        <dbReference type="ChEBI" id="CHEBI:88052"/>
        <dbReference type="EC" id="2.5.1.129"/>
    </reaction>
</comment>
<dbReference type="GO" id="GO:0016831">
    <property type="term" value="F:carboxy-lyase activity"/>
    <property type="evidence" value="ECO:0007669"/>
    <property type="project" value="TreeGrafter"/>
</dbReference>
<dbReference type="InterPro" id="IPR003382">
    <property type="entry name" value="Flavoprotein"/>
</dbReference>
<name>A0AAD4CL77_ASPNN</name>
<evidence type="ECO:0000256" key="2">
    <source>
        <dbReference type="ARBA" id="ARBA00022630"/>
    </source>
</evidence>
<evidence type="ECO:0000256" key="5">
    <source>
        <dbReference type="ARBA" id="ARBA00060793"/>
    </source>
</evidence>
<keyword evidence="9" id="KW-1185">Reference proteome</keyword>
<reference evidence="8" key="1">
    <citation type="journal article" date="2019" name="Beilstein J. Org. Chem.">
        <title>Nanangenines: drimane sesquiterpenoids as the dominant metabolite cohort of a novel Australian fungus, Aspergillus nanangensis.</title>
        <authorList>
            <person name="Lacey H.J."/>
            <person name="Gilchrist C.L.M."/>
            <person name="Crombie A."/>
            <person name="Kalaitzis J.A."/>
            <person name="Vuong D."/>
            <person name="Rutledge P.J."/>
            <person name="Turner P."/>
            <person name="Pitt J.I."/>
            <person name="Lacey E."/>
            <person name="Chooi Y.H."/>
            <person name="Piggott A.M."/>
        </authorList>
    </citation>
    <scope>NUCLEOTIDE SEQUENCE</scope>
    <source>
        <strain evidence="8">MST-FP2251</strain>
    </source>
</reference>
<dbReference type="AlphaFoldDB" id="A0AAD4CL77"/>
<comment type="similarity">
    <text evidence="5 6">Belongs to the UbiX/PAD1 family.</text>
</comment>
<feature type="binding site" evidence="6">
    <location>
        <begin position="138"/>
        <end position="141"/>
    </location>
    <ligand>
        <name>FMN</name>
        <dbReference type="ChEBI" id="CHEBI:58210"/>
    </ligand>
</feature>
<evidence type="ECO:0000256" key="4">
    <source>
        <dbReference type="ARBA" id="ARBA00022679"/>
    </source>
</evidence>
<protein>
    <recommendedName>
        <fullName evidence="6">Flavin prenyltransferase PAD1, mitochondrial</fullName>
        <ecNumber evidence="6">2.5.1.129</ecNumber>
    </recommendedName>
</protein>
<evidence type="ECO:0000313" key="8">
    <source>
        <dbReference type="EMBL" id="KAF9888278.1"/>
    </source>
</evidence>
<feature type="binding site" evidence="6">
    <location>
        <position position="87"/>
    </location>
    <ligand>
        <name>FMN</name>
        <dbReference type="ChEBI" id="CHEBI:58210"/>
    </ligand>
</feature>
<dbReference type="EC" id="2.5.1.129" evidence="6"/>
<organism evidence="8 9">
    <name type="scientific">Aspergillus nanangensis</name>
    <dbReference type="NCBI Taxonomy" id="2582783"/>
    <lineage>
        <taxon>Eukaryota</taxon>
        <taxon>Fungi</taxon>
        <taxon>Dikarya</taxon>
        <taxon>Ascomycota</taxon>
        <taxon>Pezizomycotina</taxon>
        <taxon>Eurotiomycetes</taxon>
        <taxon>Eurotiomycetidae</taxon>
        <taxon>Eurotiales</taxon>
        <taxon>Aspergillaceae</taxon>
        <taxon>Aspergillus</taxon>
        <taxon>Aspergillus subgen. Circumdati</taxon>
    </lineage>
</organism>
<dbReference type="Gene3D" id="3.40.50.1950">
    <property type="entry name" value="Flavin prenyltransferase-like"/>
    <property type="match status" value="1"/>
</dbReference>
<evidence type="ECO:0000256" key="6">
    <source>
        <dbReference type="HAMAP-Rule" id="MF_03197"/>
    </source>
</evidence>
<dbReference type="Pfam" id="PF02441">
    <property type="entry name" value="Flavoprotein"/>
    <property type="match status" value="1"/>
</dbReference>
<comment type="subcellular location">
    <subcellularLocation>
        <location evidence="6">Mitochondrion</location>
    </subcellularLocation>
</comment>
<comment type="caution">
    <text evidence="8">The sequence shown here is derived from an EMBL/GenBank/DDBJ whole genome shotgun (WGS) entry which is preliminary data.</text>
</comment>
<dbReference type="NCBIfam" id="TIGR00421">
    <property type="entry name" value="ubiX_pad"/>
    <property type="match status" value="1"/>
</dbReference>
<dbReference type="InterPro" id="IPR036551">
    <property type="entry name" value="Flavin_trans-like"/>
</dbReference>
<proteinExistence type="inferred from homology"/>
<keyword evidence="4 6" id="KW-0808">Transferase</keyword>
<dbReference type="Proteomes" id="UP001194746">
    <property type="component" value="Unassembled WGS sequence"/>
</dbReference>
<dbReference type="FunFam" id="3.40.50.1950:FF:000001">
    <property type="entry name" value="Flavin prenyltransferase UbiX"/>
    <property type="match status" value="1"/>
</dbReference>
<keyword evidence="6" id="KW-0496">Mitochondrion</keyword>
<keyword evidence="3 6" id="KW-0288">FMN</keyword>
<gene>
    <name evidence="6" type="primary">PAD1</name>
    <name evidence="8" type="ORF">FE257_008848</name>
</gene>
<dbReference type="NCBIfam" id="NF004685">
    <property type="entry name" value="PRK06029.1"/>
    <property type="match status" value="1"/>
</dbReference>
<evidence type="ECO:0000256" key="3">
    <source>
        <dbReference type="ARBA" id="ARBA00022643"/>
    </source>
</evidence>
<dbReference type="InterPro" id="IPR004507">
    <property type="entry name" value="UbiX-like"/>
</dbReference>
<evidence type="ECO:0000256" key="1">
    <source>
        <dbReference type="ARBA" id="ARBA00022602"/>
    </source>
</evidence>
<keyword evidence="1 6" id="KW-0637">Prenyltransferase</keyword>